<feature type="domain" description="Acyltransferase 3" evidence="2">
    <location>
        <begin position="22"/>
        <end position="359"/>
    </location>
</feature>
<proteinExistence type="predicted"/>
<dbReference type="RefSeq" id="WP_313995893.1">
    <property type="nucleotide sequence ID" value="NZ_JASJOT010000006.1"/>
</dbReference>
<evidence type="ECO:0000256" key="1">
    <source>
        <dbReference type="SAM" id="Phobius"/>
    </source>
</evidence>
<feature type="transmembrane region" description="Helical" evidence="1">
    <location>
        <begin position="185"/>
        <end position="203"/>
    </location>
</feature>
<gene>
    <name evidence="3" type="ORF">QNI19_11680</name>
</gene>
<evidence type="ECO:0000313" key="4">
    <source>
        <dbReference type="Proteomes" id="UP001228581"/>
    </source>
</evidence>
<feature type="transmembrane region" description="Helical" evidence="1">
    <location>
        <begin position="127"/>
        <end position="145"/>
    </location>
</feature>
<dbReference type="InterPro" id="IPR050879">
    <property type="entry name" value="Acyltransferase_3"/>
</dbReference>
<feature type="transmembrane region" description="Helical" evidence="1">
    <location>
        <begin position="160"/>
        <end position="178"/>
    </location>
</feature>
<feature type="transmembrane region" description="Helical" evidence="1">
    <location>
        <begin position="246"/>
        <end position="264"/>
    </location>
</feature>
<feature type="transmembrane region" description="Helical" evidence="1">
    <location>
        <begin position="57"/>
        <end position="75"/>
    </location>
</feature>
<keyword evidence="3" id="KW-0012">Acyltransferase</keyword>
<keyword evidence="1" id="KW-1133">Transmembrane helix</keyword>
<organism evidence="3 4">
    <name type="scientific">Xanthocytophaga flava</name>
    <dbReference type="NCBI Taxonomy" id="3048013"/>
    <lineage>
        <taxon>Bacteria</taxon>
        <taxon>Pseudomonadati</taxon>
        <taxon>Bacteroidota</taxon>
        <taxon>Cytophagia</taxon>
        <taxon>Cytophagales</taxon>
        <taxon>Rhodocytophagaceae</taxon>
        <taxon>Xanthocytophaga</taxon>
    </lineage>
</organism>
<feature type="transmembrane region" description="Helical" evidence="1">
    <location>
        <begin position="223"/>
        <end position="239"/>
    </location>
</feature>
<feature type="transmembrane region" description="Helical" evidence="1">
    <location>
        <begin position="346"/>
        <end position="365"/>
    </location>
</feature>
<keyword evidence="4" id="KW-1185">Reference proteome</keyword>
<keyword evidence="3" id="KW-0808">Transferase</keyword>
<evidence type="ECO:0000313" key="3">
    <source>
        <dbReference type="EMBL" id="MDJ1493594.1"/>
    </source>
</evidence>
<protein>
    <submittedName>
        <fullName evidence="3">Acyltransferase</fullName>
        <ecNumber evidence="3">2.3.-.-</ecNumber>
    </submittedName>
</protein>
<reference evidence="3 4" key="1">
    <citation type="submission" date="2023-05" db="EMBL/GenBank/DDBJ databases">
        <authorList>
            <person name="Zhang X."/>
        </authorList>
    </citation>
    <scope>NUCLEOTIDE SEQUENCE [LARGE SCALE GENOMIC DNA]</scope>
    <source>
        <strain evidence="3 4">DM2B3-1</strain>
    </source>
</reference>
<feature type="transmembrane region" description="Helical" evidence="1">
    <location>
        <begin position="95"/>
        <end position="115"/>
    </location>
</feature>
<evidence type="ECO:0000259" key="2">
    <source>
        <dbReference type="Pfam" id="PF01757"/>
    </source>
</evidence>
<accession>A0ABT7CIN7</accession>
<name>A0ABT7CIN7_9BACT</name>
<feature type="transmembrane region" description="Helical" evidence="1">
    <location>
        <begin position="276"/>
        <end position="295"/>
    </location>
</feature>
<dbReference type="EMBL" id="JASJOT010000006">
    <property type="protein sequence ID" value="MDJ1493594.1"/>
    <property type="molecule type" value="Genomic_DNA"/>
</dbReference>
<dbReference type="PANTHER" id="PTHR23028:SF134">
    <property type="entry name" value="PUTATIVE (AFU_ORTHOLOGUE AFUA_4G08520)-RELATED"/>
    <property type="match status" value="1"/>
</dbReference>
<keyword evidence="1" id="KW-0812">Transmembrane</keyword>
<dbReference type="EC" id="2.3.-.-" evidence="3"/>
<feature type="transmembrane region" description="Helical" evidence="1">
    <location>
        <begin position="316"/>
        <end position="334"/>
    </location>
</feature>
<dbReference type="PANTHER" id="PTHR23028">
    <property type="entry name" value="ACETYLTRANSFERASE"/>
    <property type="match status" value="1"/>
</dbReference>
<dbReference type="InterPro" id="IPR002656">
    <property type="entry name" value="Acyl_transf_3_dom"/>
</dbReference>
<dbReference type="Proteomes" id="UP001228581">
    <property type="component" value="Unassembled WGS sequence"/>
</dbReference>
<feature type="transmembrane region" description="Helical" evidence="1">
    <location>
        <begin position="25"/>
        <end position="45"/>
    </location>
</feature>
<dbReference type="Pfam" id="PF01757">
    <property type="entry name" value="Acyl_transf_3"/>
    <property type="match status" value="1"/>
</dbReference>
<keyword evidence="1" id="KW-0472">Membrane</keyword>
<comment type="caution">
    <text evidence="3">The sequence shown here is derived from an EMBL/GenBank/DDBJ whole genome shotgun (WGS) entry which is preliminary data.</text>
</comment>
<dbReference type="GO" id="GO:0016746">
    <property type="term" value="F:acyltransferase activity"/>
    <property type="evidence" value="ECO:0007669"/>
    <property type="project" value="UniProtKB-KW"/>
</dbReference>
<sequence length="399" mass="44688">MKADTLPPSNTSFSDSKSHYEILDALRGVAAITVVVFHILEAFSFGDHQKQIINHGYLAVDFFFLLSGFVISHAYDDRWNTMTWQDFFKRRLIRLHPMIIMGMIIGAIGFLSYSFPEVYPLSRDVSFGKVMLVMLIGFTLVPLPVSMDIRGWIEMHPLNGPAWSLFFEYIANILYALLLRHLSNTVLAVLAALAGFALVHWAVTGPSGDLIGGWSLDPLQFRIGLTRLLFPFLAGILLARASKPGYIKNAFVWCSLLLILVLAFPRVGGDRLWLNGIYDSLSVIVVFPVIIYMGASGTIEGKGLLRIGRFLGDISYPIYIIHYPLIYLFTGWVIEDKIPLAEAWPVGLLVLVASLLIAYGSLKWYDIPVRKWLTERFMKKNKMPTAKASGLPPTSNQNG</sequence>